<dbReference type="EMBL" id="MU003563">
    <property type="protein sequence ID" value="KAF2462738.1"/>
    <property type="molecule type" value="Genomic_DNA"/>
</dbReference>
<evidence type="ECO:0000313" key="2">
    <source>
        <dbReference type="Proteomes" id="UP000799755"/>
    </source>
</evidence>
<organism evidence="1 2">
    <name type="scientific">Lindgomyces ingoldianus</name>
    <dbReference type="NCBI Taxonomy" id="673940"/>
    <lineage>
        <taxon>Eukaryota</taxon>
        <taxon>Fungi</taxon>
        <taxon>Dikarya</taxon>
        <taxon>Ascomycota</taxon>
        <taxon>Pezizomycotina</taxon>
        <taxon>Dothideomycetes</taxon>
        <taxon>Pleosporomycetidae</taxon>
        <taxon>Pleosporales</taxon>
        <taxon>Lindgomycetaceae</taxon>
        <taxon>Lindgomyces</taxon>
    </lineage>
</organism>
<name>A0ACB6Q7B5_9PLEO</name>
<proteinExistence type="predicted"/>
<sequence>MSGWHRYYETFGSGKCWVKNGNESAAIYRTSPYRLIIHPNSLHSLLSHNSSYPGSQDSRRTREVGPYNRSSLNIRSQICASVLGRLSDHPGPLLSLVFPRLRHSYGWLVNRIQIRDISHELQTQTRVHSLRKFLLLHLLPRLIYAISYSILEGGTQFITYNGSISGTFTSASNSSCGTGPPFYFDNLVNTSLRIGVNPPWDTNPFFFEFAHDGNNWQILESDQPVYLKDISASTRSAAKDGRRCGTYENSPWYYVSAEIVNLSAATITITTSVLQGTKDPVPLYVVEGDEKTWISNGMVENESSDACSEGFSFHCGNAVIFTDNLNFTNTSSAALFTLSAPSGNISLAFSGSRIDHNDQNSEPQNNGNYTAISLADPRDNATPLFTFANGTHIKWKGGSGTIWSAVSDASQERGDRGNCFELFWAVKVDGDWSIMTTQEHKDSKNLLEKIFLFLIKYKWLSLDIDQFITAARLFQKLNDSIFFDGSLNGDQPTNGRTHRTILYSKISWKSVDRSCIAPMPLFLTKTQMITPCC</sequence>
<dbReference type="Proteomes" id="UP000799755">
    <property type="component" value="Unassembled WGS sequence"/>
</dbReference>
<accession>A0ACB6Q7B5</accession>
<reference evidence="1" key="1">
    <citation type="journal article" date="2020" name="Stud. Mycol.">
        <title>101 Dothideomycetes genomes: a test case for predicting lifestyles and emergence of pathogens.</title>
        <authorList>
            <person name="Haridas S."/>
            <person name="Albert R."/>
            <person name="Binder M."/>
            <person name="Bloem J."/>
            <person name="Labutti K."/>
            <person name="Salamov A."/>
            <person name="Andreopoulos B."/>
            <person name="Baker S."/>
            <person name="Barry K."/>
            <person name="Bills G."/>
            <person name="Bluhm B."/>
            <person name="Cannon C."/>
            <person name="Castanera R."/>
            <person name="Culley D."/>
            <person name="Daum C."/>
            <person name="Ezra D."/>
            <person name="Gonzalez J."/>
            <person name="Henrissat B."/>
            <person name="Kuo A."/>
            <person name="Liang C."/>
            <person name="Lipzen A."/>
            <person name="Lutzoni F."/>
            <person name="Magnuson J."/>
            <person name="Mondo S."/>
            <person name="Nolan M."/>
            <person name="Ohm R."/>
            <person name="Pangilinan J."/>
            <person name="Park H.-J."/>
            <person name="Ramirez L."/>
            <person name="Alfaro M."/>
            <person name="Sun H."/>
            <person name="Tritt A."/>
            <person name="Yoshinaga Y."/>
            <person name="Zwiers L.-H."/>
            <person name="Turgeon B."/>
            <person name="Goodwin S."/>
            <person name="Spatafora J."/>
            <person name="Crous P."/>
            <person name="Grigoriev I."/>
        </authorList>
    </citation>
    <scope>NUCLEOTIDE SEQUENCE</scope>
    <source>
        <strain evidence="1">ATCC 200398</strain>
    </source>
</reference>
<gene>
    <name evidence="1" type="ORF">BDR25DRAFT_363580</name>
</gene>
<protein>
    <submittedName>
        <fullName evidence="1">Uncharacterized protein</fullName>
    </submittedName>
</protein>
<comment type="caution">
    <text evidence="1">The sequence shown here is derived from an EMBL/GenBank/DDBJ whole genome shotgun (WGS) entry which is preliminary data.</text>
</comment>
<keyword evidence="2" id="KW-1185">Reference proteome</keyword>
<evidence type="ECO:0000313" key="1">
    <source>
        <dbReference type="EMBL" id="KAF2462738.1"/>
    </source>
</evidence>